<comment type="similarity">
    <text evidence="1">Belongs to the GMC oxidoreductase family.</text>
</comment>
<dbReference type="InterPro" id="IPR007867">
    <property type="entry name" value="GMC_OxRtase_C"/>
</dbReference>
<evidence type="ECO:0000256" key="3">
    <source>
        <dbReference type="ARBA" id="ARBA00022827"/>
    </source>
</evidence>
<evidence type="ECO:0000313" key="8">
    <source>
        <dbReference type="Proteomes" id="UP000321337"/>
    </source>
</evidence>
<dbReference type="Pfam" id="PF00732">
    <property type="entry name" value="GMC_oxred_N"/>
    <property type="match status" value="1"/>
</dbReference>
<keyword evidence="2" id="KW-0285">Flavoprotein</keyword>
<dbReference type="InterPro" id="IPR000172">
    <property type="entry name" value="GMC_OxRdtase_N"/>
</dbReference>
<comment type="caution">
    <text evidence="7">The sequence shown here is derived from an EMBL/GenBank/DDBJ whole genome shotgun (WGS) entry which is preliminary data.</text>
</comment>
<dbReference type="AlphaFoldDB" id="A0A512L514"/>
<dbReference type="SUPFAM" id="SSF51905">
    <property type="entry name" value="FAD/NAD(P)-binding domain"/>
    <property type="match status" value="1"/>
</dbReference>
<feature type="domain" description="Glucose-methanol-choline oxidoreductase N-terminal" evidence="5">
    <location>
        <begin position="196"/>
        <end position="305"/>
    </location>
</feature>
<evidence type="ECO:0000256" key="2">
    <source>
        <dbReference type="ARBA" id="ARBA00022630"/>
    </source>
</evidence>
<dbReference type="RefSeq" id="WP_147070842.1">
    <property type="nucleotide sequence ID" value="NZ_AP021884.1"/>
</dbReference>
<proteinExistence type="inferred from homology"/>
<dbReference type="Proteomes" id="UP000321337">
    <property type="component" value="Unassembled WGS sequence"/>
</dbReference>
<dbReference type="PANTHER" id="PTHR46056">
    <property type="entry name" value="LONG-CHAIN-ALCOHOL OXIDASE"/>
    <property type="match status" value="1"/>
</dbReference>
<accession>A0A512L514</accession>
<dbReference type="InterPro" id="IPR036188">
    <property type="entry name" value="FAD/NAD-bd_sf"/>
</dbReference>
<evidence type="ECO:0000259" key="5">
    <source>
        <dbReference type="Pfam" id="PF00732"/>
    </source>
</evidence>
<dbReference type="EMBL" id="BKAD01000007">
    <property type="protein sequence ID" value="GEP29566.1"/>
    <property type="molecule type" value="Genomic_DNA"/>
</dbReference>
<evidence type="ECO:0000259" key="6">
    <source>
        <dbReference type="Pfam" id="PF05199"/>
    </source>
</evidence>
<dbReference type="GO" id="GO:0050660">
    <property type="term" value="F:flavin adenine dinucleotide binding"/>
    <property type="evidence" value="ECO:0007669"/>
    <property type="project" value="InterPro"/>
</dbReference>
<evidence type="ECO:0000313" key="7">
    <source>
        <dbReference type="EMBL" id="GEP29566.1"/>
    </source>
</evidence>
<keyword evidence="8" id="KW-1185">Reference proteome</keyword>
<dbReference type="Pfam" id="PF05199">
    <property type="entry name" value="GMC_oxred_C"/>
    <property type="match status" value="1"/>
</dbReference>
<dbReference type="PANTHER" id="PTHR46056:SF12">
    <property type="entry name" value="LONG-CHAIN-ALCOHOL OXIDASE"/>
    <property type="match status" value="1"/>
</dbReference>
<reference evidence="7 8" key="1">
    <citation type="submission" date="2019-07" db="EMBL/GenBank/DDBJ databases">
        <title>Whole genome shotgun sequence of Thiobacillus plumbophilus NBRC 107929.</title>
        <authorList>
            <person name="Hosoyama A."/>
            <person name="Uohara A."/>
            <person name="Ohji S."/>
            <person name="Ichikawa N."/>
        </authorList>
    </citation>
    <scope>NUCLEOTIDE SEQUENCE [LARGE SCALE GENOMIC DNA]</scope>
    <source>
        <strain evidence="7 8">NBRC 107929</strain>
    </source>
</reference>
<keyword evidence="3" id="KW-0274">FAD</keyword>
<keyword evidence="4" id="KW-0560">Oxidoreductase</keyword>
<dbReference type="OrthoDB" id="9787779at2"/>
<protein>
    <submittedName>
        <fullName evidence="7">Dehydrogenase</fullName>
    </submittedName>
</protein>
<name>A0A512L514_9PROT</name>
<dbReference type="GO" id="GO:0016614">
    <property type="term" value="F:oxidoreductase activity, acting on CH-OH group of donors"/>
    <property type="evidence" value="ECO:0007669"/>
    <property type="project" value="InterPro"/>
</dbReference>
<feature type="domain" description="Glucose-methanol-choline oxidoreductase C-terminal" evidence="6">
    <location>
        <begin position="440"/>
        <end position="497"/>
    </location>
</feature>
<evidence type="ECO:0000256" key="1">
    <source>
        <dbReference type="ARBA" id="ARBA00010790"/>
    </source>
</evidence>
<dbReference type="Gene3D" id="3.50.50.60">
    <property type="entry name" value="FAD/NAD(P)-binding domain"/>
    <property type="match status" value="2"/>
</dbReference>
<organism evidence="7 8">
    <name type="scientific">Sulfuriferula plumbiphila</name>
    <dbReference type="NCBI Taxonomy" id="171865"/>
    <lineage>
        <taxon>Bacteria</taxon>
        <taxon>Pseudomonadati</taxon>
        <taxon>Pseudomonadota</taxon>
        <taxon>Betaproteobacteria</taxon>
        <taxon>Nitrosomonadales</taxon>
        <taxon>Sulfuricellaceae</taxon>
        <taxon>Sulfuriferula</taxon>
    </lineage>
</organism>
<gene>
    <name evidence="7" type="ORF">TPL01_07040</name>
</gene>
<evidence type="ECO:0000256" key="4">
    <source>
        <dbReference type="ARBA" id="ARBA00023002"/>
    </source>
</evidence>
<sequence length="516" mass="56579">MADELDADLIIIGSGAGGGTLARVLAAGGISILVLERGDYLPREKANWQAEAVFHAHRYHTREYWRDGAGRPFQPVTGYHVGGNTKLYGAAVLRRRAEDFVARRHVDGSTLHWPIGYADLSPYYDEAERWYYAHGLAGADPTEAPRGAYPWPPFTHEPYIAGVARQLEALGLHPFPLPLALDRDAAHPQQSPCIRCDSCDGFPCLVHAKGDAETCGVRPALQHANVHLLPGTRVQRLLTSADGARVECVEAQGPQGARRYRARVIVVAAGAVNSAALLLASANTQHPHGLANGSDQLGRNYMCHLNSACIAIDPRRRNPTVFQKTIAINDFYNDAGSADFPYPLGHIQNLGKVTPAILKAQRPALPWPLAQWAARHSLDWWLTTEDMPRPHNRVSLDADGTIRLHYQPTNAAAHRRLVGRWKSILKQLGYPFVFTQRMGIEAVAHQVGTARFGTDPGQSVLDPNCKAHELDNLYVVDASFMPSIAAVNPSLTIMANALRVGAHLRQRFAQGDWRTG</sequence>